<proteinExistence type="predicted"/>
<protein>
    <submittedName>
        <fullName evidence="2">Exotoxin</fullName>
    </submittedName>
</protein>
<dbReference type="GO" id="GO:0043709">
    <property type="term" value="P:cell adhesion involved in single-species biofilm formation"/>
    <property type="evidence" value="ECO:0007669"/>
    <property type="project" value="TreeGrafter"/>
</dbReference>
<dbReference type="InterPro" id="IPR008966">
    <property type="entry name" value="Adhesion_dom_sf"/>
</dbReference>
<dbReference type="RefSeq" id="WP_193003919.1">
    <property type="nucleotide sequence ID" value="NZ_CP040449.1"/>
</dbReference>
<reference evidence="2 3" key="1">
    <citation type="submission" date="2019-05" db="EMBL/GenBank/DDBJ databases">
        <title>OXA-830, a novel chromosomally encoded expanded-spectrum class D beta-lactamase in Aeromonas simiae.</title>
        <authorList>
            <person name="Zhou W."/>
            <person name="Chen Q."/>
        </authorList>
    </citation>
    <scope>NUCLEOTIDE SEQUENCE [LARGE SCALE GENOMIC DNA]</scope>
    <source>
        <strain evidence="2 3">A6</strain>
    </source>
</reference>
<keyword evidence="3" id="KW-1185">Reference proteome</keyword>
<dbReference type="EMBL" id="CP040449">
    <property type="protein sequence ID" value="QFI54451.1"/>
    <property type="molecule type" value="Genomic_DNA"/>
</dbReference>
<dbReference type="Pfam" id="PF00419">
    <property type="entry name" value="Fimbrial"/>
    <property type="match status" value="1"/>
</dbReference>
<accession>A0A5J6WW39</accession>
<dbReference type="PANTHER" id="PTHR33420:SF34">
    <property type="entry name" value="MINOR FIMBRIAL SUBUNIT"/>
    <property type="match status" value="1"/>
</dbReference>
<dbReference type="SUPFAM" id="SSF49401">
    <property type="entry name" value="Bacterial adhesins"/>
    <property type="match status" value="1"/>
</dbReference>
<name>A0A5J6WW39_9GAMM</name>
<dbReference type="InterPro" id="IPR036937">
    <property type="entry name" value="Adhesion_dom_fimbrial_sf"/>
</dbReference>
<dbReference type="GO" id="GO:0009289">
    <property type="term" value="C:pilus"/>
    <property type="evidence" value="ECO:0007669"/>
    <property type="project" value="InterPro"/>
</dbReference>
<dbReference type="KEGG" id="asim:FE240_06925"/>
<gene>
    <name evidence="2" type="ORF">FE240_06925</name>
</gene>
<dbReference type="AlphaFoldDB" id="A0A5J6WW39"/>
<sequence length="176" mass="18949">MNNGRLTRRLPQGLITLAAAGVLLWPMVALAVPAAGGNLNLNVSGVIVDTPDCTVNSGEEVDVDFGDRIMIRKLDGVAYQRREIVYDLRCNGLAQPYLSLSIRGETAAFGSGILKTDMQELGIQLFHDDAPLRVGETLNFTYGDSPRLYAVPIAGKPEQLSEGSFKGSGTMVFGYQ</sequence>
<evidence type="ECO:0000313" key="2">
    <source>
        <dbReference type="EMBL" id="QFI54451.1"/>
    </source>
</evidence>
<organism evidence="2 3">
    <name type="scientific">Aeromonas simiae</name>
    <dbReference type="NCBI Taxonomy" id="218936"/>
    <lineage>
        <taxon>Bacteria</taxon>
        <taxon>Pseudomonadati</taxon>
        <taxon>Pseudomonadota</taxon>
        <taxon>Gammaproteobacteria</taxon>
        <taxon>Aeromonadales</taxon>
        <taxon>Aeromonadaceae</taxon>
        <taxon>Aeromonas</taxon>
    </lineage>
</organism>
<dbReference type="Proteomes" id="UP000594034">
    <property type="component" value="Chromosome"/>
</dbReference>
<dbReference type="InterPro" id="IPR050263">
    <property type="entry name" value="Bact_Fimbrial_Adh_Pro"/>
</dbReference>
<dbReference type="InterPro" id="IPR000259">
    <property type="entry name" value="Adhesion_dom_fimbrial"/>
</dbReference>
<dbReference type="PANTHER" id="PTHR33420">
    <property type="entry name" value="FIMBRIAL SUBUNIT ELFA-RELATED"/>
    <property type="match status" value="1"/>
</dbReference>
<feature type="domain" description="Fimbrial-type adhesion" evidence="1">
    <location>
        <begin position="43"/>
        <end position="176"/>
    </location>
</feature>
<dbReference type="Gene3D" id="2.60.40.1090">
    <property type="entry name" value="Fimbrial-type adhesion domain"/>
    <property type="match status" value="1"/>
</dbReference>
<evidence type="ECO:0000259" key="1">
    <source>
        <dbReference type="Pfam" id="PF00419"/>
    </source>
</evidence>
<evidence type="ECO:0000313" key="3">
    <source>
        <dbReference type="Proteomes" id="UP000594034"/>
    </source>
</evidence>